<proteinExistence type="predicted"/>
<keyword evidence="2" id="KW-0472">Membrane</keyword>
<feature type="transmembrane region" description="Helical" evidence="2">
    <location>
        <begin position="194"/>
        <end position="212"/>
    </location>
</feature>
<feature type="region of interest" description="Disordered" evidence="1">
    <location>
        <begin position="291"/>
        <end position="315"/>
    </location>
</feature>
<accession>A0A101SH37</accession>
<feature type="transmembrane region" description="Helical" evidence="2">
    <location>
        <begin position="218"/>
        <end position="237"/>
    </location>
</feature>
<evidence type="ECO:0000256" key="2">
    <source>
        <dbReference type="SAM" id="Phobius"/>
    </source>
</evidence>
<evidence type="ECO:0000313" key="3">
    <source>
        <dbReference type="EMBL" id="KUN73532.1"/>
    </source>
</evidence>
<dbReference type="STRING" id="58343.AQJ46_07260"/>
<sequence>MGRASFVRRVLSVRFAPCALFVAGVLALVRAGSFSGRSNWRAVRPHGPEAALGVILAVVVCAALLGLLVQPFQVRLVRVLEGYWDRWVLTARLAGLLARLQRRRWQALHRRAHGQTGGDRDLRVRADARRRLAAHPPAHVLLPTALGNALRAGELSAGERYGLRTLTSWPRIFLQVSDRMSEVLRSTRDALETAVNFCWAFLALMGVGTTALYDEPSQWWLCGAALVLAAVSYKGAVTAAQAYSGLMHVVYDLHRFDLLDALHYPLPVDRASEDVMFSEVSDLFAGVRRQDRRYNHPGGRTSESSAQDRDDPSAS</sequence>
<protein>
    <submittedName>
        <fullName evidence="3">Uncharacterized protein</fullName>
    </submittedName>
</protein>
<dbReference type="Proteomes" id="UP000053669">
    <property type="component" value="Unassembled WGS sequence"/>
</dbReference>
<feature type="compositionally biased region" description="Basic and acidic residues" evidence="1">
    <location>
        <begin position="306"/>
        <end position="315"/>
    </location>
</feature>
<name>A0A101SH37_9ACTN</name>
<keyword evidence="2" id="KW-0812">Transmembrane</keyword>
<comment type="caution">
    <text evidence="3">The sequence shown here is derived from an EMBL/GenBank/DDBJ whole genome shotgun (WGS) entry which is preliminary data.</text>
</comment>
<gene>
    <name evidence="3" type="ORF">AQJ46_07260</name>
</gene>
<dbReference type="EMBL" id="LMWU01000006">
    <property type="protein sequence ID" value="KUN73532.1"/>
    <property type="molecule type" value="Genomic_DNA"/>
</dbReference>
<evidence type="ECO:0000256" key="1">
    <source>
        <dbReference type="SAM" id="MobiDB-lite"/>
    </source>
</evidence>
<feature type="transmembrane region" description="Helical" evidence="2">
    <location>
        <begin position="50"/>
        <end position="69"/>
    </location>
</feature>
<dbReference type="AlphaFoldDB" id="A0A101SH37"/>
<organism evidence="3 4">
    <name type="scientific">Streptomyces canus</name>
    <dbReference type="NCBI Taxonomy" id="58343"/>
    <lineage>
        <taxon>Bacteria</taxon>
        <taxon>Bacillati</taxon>
        <taxon>Actinomycetota</taxon>
        <taxon>Actinomycetes</taxon>
        <taxon>Kitasatosporales</taxon>
        <taxon>Streptomycetaceae</taxon>
        <taxon>Streptomyces</taxon>
        <taxon>Streptomyces aurantiacus group</taxon>
    </lineage>
</organism>
<evidence type="ECO:0000313" key="4">
    <source>
        <dbReference type="Proteomes" id="UP000053669"/>
    </source>
</evidence>
<reference evidence="3 4" key="1">
    <citation type="submission" date="2015-10" db="EMBL/GenBank/DDBJ databases">
        <title>Draft genome sequence of Streptomyces canus DSM 40017, type strain for the species Streptomyces canus.</title>
        <authorList>
            <person name="Ruckert C."/>
            <person name="Winkler A."/>
            <person name="Kalinowski J."/>
            <person name="Kampfer P."/>
            <person name="Glaeser S."/>
        </authorList>
    </citation>
    <scope>NUCLEOTIDE SEQUENCE [LARGE SCALE GENOMIC DNA]</scope>
    <source>
        <strain evidence="3 4">DSM 40017</strain>
    </source>
</reference>
<keyword evidence="2" id="KW-1133">Transmembrane helix</keyword>